<feature type="domain" description="ParB-like N-terminal" evidence="2">
    <location>
        <begin position="18"/>
        <end position="103"/>
    </location>
</feature>
<sequence length="345" mass="37632">MQDPGNVCEPGPAEDSLHLVSLKELRSSTDSPRSGGLNREHVELLLASGASLPPILVHRPTMRVLDGMHRLQVAVQRGDRTIRCTFFDGSEADAFVLAVESNVRHGLPLSLEERTAAATRIVRSHPHLSDRSVARVSGLSPKTVAAVRRRSSEEIPHSNTRVGNDGRTRPLDMAELRKSAARVMTDHPGMPLREVATTVGISLGTAHDVRERLRSGRDPVPVRYREVSAPASKRKNAAGRPTPQPGDRKPAGKTTGGQPVPDISELHRTLKKDPSIRFTEMGRTLLRLFDAQELLMAAGGHLVDGVPPHWAEMVAELADGCADSWREFADQVRRIVVPDDRQASG</sequence>
<accession>A0A401WFP5</accession>
<dbReference type="Proteomes" id="UP000286746">
    <property type="component" value="Unassembled WGS sequence"/>
</dbReference>
<comment type="caution">
    <text evidence="3">The sequence shown here is derived from an EMBL/GenBank/DDBJ whole genome shotgun (WGS) entry which is preliminary data.</text>
</comment>
<evidence type="ECO:0000313" key="3">
    <source>
        <dbReference type="EMBL" id="GCD48141.1"/>
    </source>
</evidence>
<dbReference type="SUPFAM" id="SSF110849">
    <property type="entry name" value="ParB/Sulfiredoxin"/>
    <property type="match status" value="1"/>
</dbReference>
<dbReference type="SMART" id="SM00470">
    <property type="entry name" value="ParB"/>
    <property type="match status" value="1"/>
</dbReference>
<feature type="region of interest" description="Disordered" evidence="1">
    <location>
        <begin position="132"/>
        <end position="170"/>
    </location>
</feature>
<dbReference type="InterPro" id="IPR036086">
    <property type="entry name" value="ParB/Sulfiredoxin_sf"/>
</dbReference>
<dbReference type="AlphaFoldDB" id="A0A401WFP5"/>
<name>A0A401WFP5_STREY</name>
<protein>
    <submittedName>
        <fullName evidence="3">Transcriptional regulator NovG</fullName>
    </submittedName>
</protein>
<evidence type="ECO:0000259" key="2">
    <source>
        <dbReference type="SMART" id="SM00470"/>
    </source>
</evidence>
<reference evidence="3 4" key="1">
    <citation type="submission" date="2018-11" db="EMBL/GenBank/DDBJ databases">
        <title>Whole genome sequence of Streptomyces paromomycinus NBRC 15454(T).</title>
        <authorList>
            <person name="Komaki H."/>
            <person name="Tamura T."/>
        </authorList>
    </citation>
    <scope>NUCLEOTIDE SEQUENCE [LARGE SCALE GENOMIC DNA]</scope>
    <source>
        <strain evidence="3 4">NBRC 15454</strain>
    </source>
</reference>
<organism evidence="3 4">
    <name type="scientific">Streptomyces paromomycinus</name>
    <name type="common">Streptomyces rimosus subsp. paromomycinus</name>
    <dbReference type="NCBI Taxonomy" id="92743"/>
    <lineage>
        <taxon>Bacteria</taxon>
        <taxon>Bacillati</taxon>
        <taxon>Actinomycetota</taxon>
        <taxon>Actinomycetes</taxon>
        <taxon>Kitasatosporales</taxon>
        <taxon>Streptomycetaceae</taxon>
        <taxon>Streptomyces</taxon>
    </lineage>
</organism>
<evidence type="ECO:0000256" key="1">
    <source>
        <dbReference type="SAM" id="MobiDB-lite"/>
    </source>
</evidence>
<evidence type="ECO:0000313" key="4">
    <source>
        <dbReference type="Proteomes" id="UP000286746"/>
    </source>
</evidence>
<dbReference type="EMBL" id="BHZD01000001">
    <property type="protein sequence ID" value="GCD48141.1"/>
    <property type="molecule type" value="Genomic_DNA"/>
</dbReference>
<gene>
    <name evidence="3" type="primary">novG_4</name>
    <name evidence="3" type="ORF">GKJPGBOP_07937</name>
</gene>
<proteinExistence type="predicted"/>
<dbReference type="InterPro" id="IPR003115">
    <property type="entry name" value="ParB_N"/>
</dbReference>
<feature type="region of interest" description="Disordered" evidence="1">
    <location>
        <begin position="210"/>
        <end position="264"/>
    </location>
</feature>
<keyword evidence="4" id="KW-1185">Reference proteome</keyword>